<gene>
    <name evidence="1" type="ORF">MENT_LOCUS28223</name>
</gene>
<name>A0A6V7VQH3_MELEN</name>
<comment type="caution">
    <text evidence="1">The sequence shown here is derived from an EMBL/GenBank/DDBJ whole genome shotgun (WGS) entry which is preliminary data.</text>
</comment>
<dbReference type="EMBL" id="CAJEWN010000276">
    <property type="protein sequence ID" value="CAD2176411.1"/>
    <property type="molecule type" value="Genomic_DNA"/>
</dbReference>
<dbReference type="AlphaFoldDB" id="A0A6V7VQH3"/>
<accession>A0A6V7VQH3</accession>
<protein>
    <submittedName>
        <fullName evidence="1">Uncharacterized protein</fullName>
    </submittedName>
</protein>
<reference evidence="1 2" key="1">
    <citation type="submission" date="2020-08" db="EMBL/GenBank/DDBJ databases">
        <authorList>
            <person name="Koutsovoulos G."/>
            <person name="Danchin GJ E."/>
        </authorList>
    </citation>
    <scope>NUCLEOTIDE SEQUENCE [LARGE SCALE GENOMIC DNA]</scope>
</reference>
<organism evidence="1 2">
    <name type="scientific">Meloidogyne enterolobii</name>
    <name type="common">Root-knot nematode worm</name>
    <name type="synonym">Meloidogyne mayaguensis</name>
    <dbReference type="NCBI Taxonomy" id="390850"/>
    <lineage>
        <taxon>Eukaryota</taxon>
        <taxon>Metazoa</taxon>
        <taxon>Ecdysozoa</taxon>
        <taxon>Nematoda</taxon>
        <taxon>Chromadorea</taxon>
        <taxon>Rhabditida</taxon>
        <taxon>Tylenchina</taxon>
        <taxon>Tylenchomorpha</taxon>
        <taxon>Tylenchoidea</taxon>
        <taxon>Meloidogynidae</taxon>
        <taxon>Meloidogyninae</taxon>
        <taxon>Meloidogyne</taxon>
    </lineage>
</organism>
<evidence type="ECO:0000313" key="2">
    <source>
        <dbReference type="Proteomes" id="UP000580250"/>
    </source>
</evidence>
<dbReference type="Proteomes" id="UP000580250">
    <property type="component" value="Unassembled WGS sequence"/>
</dbReference>
<proteinExistence type="predicted"/>
<evidence type="ECO:0000313" key="1">
    <source>
        <dbReference type="EMBL" id="CAD2176411.1"/>
    </source>
</evidence>
<sequence length="50" mass="6056">MEEIWPKDLQNSQNFRLRRNFGFEKLFCGVFGITKKCIEMHKMLSGNRNY</sequence>